<keyword evidence="3" id="KW-1185">Reference proteome</keyword>
<proteinExistence type="inferred from homology"/>
<dbReference type="PANTHER" id="PTHR11215">
    <property type="entry name" value="METAL DEPENDENT HYDROLASE - RELATED"/>
    <property type="match status" value="1"/>
</dbReference>
<dbReference type="EMBL" id="QNUL01000023">
    <property type="protein sequence ID" value="REA58068.1"/>
    <property type="molecule type" value="Genomic_DNA"/>
</dbReference>
<dbReference type="OrthoDB" id="183622at2"/>
<evidence type="ECO:0000256" key="1">
    <source>
        <dbReference type="ARBA" id="ARBA00010105"/>
    </source>
</evidence>
<evidence type="ECO:0000313" key="3">
    <source>
        <dbReference type="Proteomes" id="UP000256373"/>
    </source>
</evidence>
<dbReference type="RefSeq" id="WP_115833107.1">
    <property type="nucleotide sequence ID" value="NZ_QNUL01000023.1"/>
</dbReference>
<dbReference type="Pfam" id="PF03690">
    <property type="entry name" value="MYG1_exonuc"/>
    <property type="match status" value="1"/>
</dbReference>
<evidence type="ECO:0000313" key="2">
    <source>
        <dbReference type="EMBL" id="REA58068.1"/>
    </source>
</evidence>
<comment type="caution">
    <text evidence="2">The sequence shown here is derived from an EMBL/GenBank/DDBJ whole genome shotgun (WGS) entry which is preliminary data.</text>
</comment>
<accession>A0A3D8Y5W9</accession>
<dbReference type="AlphaFoldDB" id="A0A3D8Y5W9"/>
<comment type="similarity">
    <text evidence="1">Belongs to the MYG1 family.</text>
</comment>
<gene>
    <name evidence="2" type="ORF">DSL64_22040</name>
</gene>
<sequence>MKYLKVITHDTFFHADEVVAIALLRRAGYQLELIRTRNQEVLNEAITDATVAVVDVGGVYDATMLNFDHHQDMSLQSAAGLIYEHVKNEVCPVEAQPYFERFIASIDAVDTNRDNIFATLDLLPKGFRNTSALIGGFNRENVSGEEQLGNFWRAVDFAALIIENEVNSALKKAKSEAAYAERLILDNNVAVFEAHSSVWKSKKEHLYAVMSHANGWQINSRDTTIGQIPENVSECEGFVFRHKSGFMAVIKERETAVQFAASLPSFEFIPSSGEAV</sequence>
<dbReference type="Proteomes" id="UP000256373">
    <property type="component" value="Unassembled WGS sequence"/>
</dbReference>
<dbReference type="InterPro" id="IPR003226">
    <property type="entry name" value="MYG1_exonuclease"/>
</dbReference>
<dbReference type="PANTHER" id="PTHR11215:SF1">
    <property type="entry name" value="MYG1 EXONUCLEASE"/>
    <property type="match status" value="1"/>
</dbReference>
<evidence type="ECO:0008006" key="4">
    <source>
        <dbReference type="Google" id="ProtNLM"/>
    </source>
</evidence>
<organism evidence="2 3">
    <name type="scientific">Dyadobacter luteus</name>
    <dbReference type="NCBI Taxonomy" id="2259619"/>
    <lineage>
        <taxon>Bacteria</taxon>
        <taxon>Pseudomonadati</taxon>
        <taxon>Bacteroidota</taxon>
        <taxon>Cytophagia</taxon>
        <taxon>Cytophagales</taxon>
        <taxon>Spirosomataceae</taxon>
        <taxon>Dyadobacter</taxon>
    </lineage>
</organism>
<dbReference type="GO" id="GO:0005737">
    <property type="term" value="C:cytoplasm"/>
    <property type="evidence" value="ECO:0007669"/>
    <property type="project" value="TreeGrafter"/>
</dbReference>
<reference evidence="2 3" key="1">
    <citation type="submission" date="2018-07" db="EMBL/GenBank/DDBJ databases">
        <title>Dyadobacter roseus sp. nov., isolated from rose rhizosphere soil.</title>
        <authorList>
            <person name="Chen L."/>
        </authorList>
    </citation>
    <scope>NUCLEOTIDE SEQUENCE [LARGE SCALE GENOMIC DNA]</scope>
    <source>
        <strain evidence="2 3">RS19</strain>
    </source>
</reference>
<name>A0A3D8Y5W9_9BACT</name>
<protein>
    <recommendedName>
        <fullName evidence="4">MYG1 family protein</fullName>
    </recommendedName>
</protein>